<evidence type="ECO:0000313" key="2">
    <source>
        <dbReference type="Proteomes" id="UP000245119"/>
    </source>
</evidence>
<evidence type="ECO:0000313" key="1">
    <source>
        <dbReference type="EMBL" id="PVD32667.1"/>
    </source>
</evidence>
<name>A0A2T7PGY4_POMCA</name>
<dbReference type="Proteomes" id="UP000245119">
    <property type="component" value="Linkage Group LG4"/>
</dbReference>
<reference evidence="1 2" key="1">
    <citation type="submission" date="2018-04" db="EMBL/GenBank/DDBJ databases">
        <title>The genome of golden apple snail Pomacea canaliculata provides insight into stress tolerance and invasive adaptation.</title>
        <authorList>
            <person name="Liu C."/>
            <person name="Liu B."/>
            <person name="Ren Y."/>
            <person name="Zhang Y."/>
            <person name="Wang H."/>
            <person name="Li S."/>
            <person name="Jiang F."/>
            <person name="Yin L."/>
            <person name="Zhang G."/>
            <person name="Qian W."/>
            <person name="Fan W."/>
        </authorList>
    </citation>
    <scope>NUCLEOTIDE SEQUENCE [LARGE SCALE GENOMIC DNA]</scope>
    <source>
        <strain evidence="1">SZHN2017</strain>
        <tissue evidence="1">Muscle</tissue>
    </source>
</reference>
<gene>
    <name evidence="1" type="ORF">C0Q70_08112</name>
</gene>
<dbReference type="AlphaFoldDB" id="A0A2T7PGY4"/>
<proteinExistence type="predicted"/>
<keyword evidence="2" id="KW-1185">Reference proteome</keyword>
<sequence length="284" mass="31956">MQVETCVFHSDPVLFKTAVRDLQRSGIIRRAQAPSVPMAVCSCRKKATFCQNLTTDQIWNAADHVIAELDQKLSKLTTTTNDLITSSANIARRTHSVTSYARFVVVISQALLGDVTLVSEERRRSPKTRTSRPTHRLALNIVKRIIDKKKQRCPIQTKFCLPLFGGMTSVLFRQPQIGFNFSRLCVSHACVLEMDSAATAEYMRLNKQTTVVSAWFSDTKVMDVVRRKLTACSLAVKKVYIQRPRAVKCYRKAYLGPTSRLEAIEKNLKRPGNQLSDDFASLGT</sequence>
<protein>
    <submittedName>
        <fullName evidence="1">Uncharacterized protein</fullName>
    </submittedName>
</protein>
<dbReference type="EMBL" id="PZQS01000004">
    <property type="protein sequence ID" value="PVD32667.1"/>
    <property type="molecule type" value="Genomic_DNA"/>
</dbReference>
<comment type="caution">
    <text evidence="1">The sequence shown here is derived from an EMBL/GenBank/DDBJ whole genome shotgun (WGS) entry which is preliminary data.</text>
</comment>
<accession>A0A2T7PGY4</accession>
<organism evidence="1 2">
    <name type="scientific">Pomacea canaliculata</name>
    <name type="common">Golden apple snail</name>
    <dbReference type="NCBI Taxonomy" id="400727"/>
    <lineage>
        <taxon>Eukaryota</taxon>
        <taxon>Metazoa</taxon>
        <taxon>Spiralia</taxon>
        <taxon>Lophotrochozoa</taxon>
        <taxon>Mollusca</taxon>
        <taxon>Gastropoda</taxon>
        <taxon>Caenogastropoda</taxon>
        <taxon>Architaenioglossa</taxon>
        <taxon>Ampullarioidea</taxon>
        <taxon>Ampullariidae</taxon>
        <taxon>Pomacea</taxon>
    </lineage>
</organism>